<keyword evidence="2" id="KW-1185">Reference proteome</keyword>
<comment type="caution">
    <text evidence="1">The sequence shown here is derived from an EMBL/GenBank/DDBJ whole genome shotgun (WGS) entry which is preliminary data.</text>
</comment>
<protein>
    <submittedName>
        <fullName evidence="1">Uncharacterized protein</fullName>
    </submittedName>
</protein>
<organism evidence="1 2">
    <name type="scientific">Prunus yedoensis var. nudiflora</name>
    <dbReference type="NCBI Taxonomy" id="2094558"/>
    <lineage>
        <taxon>Eukaryota</taxon>
        <taxon>Viridiplantae</taxon>
        <taxon>Streptophyta</taxon>
        <taxon>Embryophyta</taxon>
        <taxon>Tracheophyta</taxon>
        <taxon>Spermatophyta</taxon>
        <taxon>Magnoliopsida</taxon>
        <taxon>eudicotyledons</taxon>
        <taxon>Gunneridae</taxon>
        <taxon>Pentapetalae</taxon>
        <taxon>rosids</taxon>
        <taxon>fabids</taxon>
        <taxon>Rosales</taxon>
        <taxon>Rosaceae</taxon>
        <taxon>Amygdaloideae</taxon>
        <taxon>Amygdaleae</taxon>
        <taxon>Prunus</taxon>
    </lineage>
</organism>
<sequence length="273" mass="29601">MRPTKKEGYGTRTLSQPVGEAVRGALKNADWDPHPQVQQGKEGILHTHVQSDVLDSSPSRTRVQSDSLGHVPSNACDFSHVQSDARGFSHSRGHVQSDDLGAQDRAISSASSTDRCSCLSKTGVQPYPLNLATWRFGLVQMALLLLLPTNYLPSWKVDVSQGHDVAEIPSQPRGSMTFLLMRPRRNCHAIDEDGKTWYDDSILAMPIWLGLPAIPMAGVTVLTSPSRFCTQSIGLGHALSEALALSHFCTQSIGLGHVLSEALALSRLCPCPE</sequence>
<accession>A0A314Z8G7</accession>
<evidence type="ECO:0000313" key="2">
    <source>
        <dbReference type="Proteomes" id="UP000250321"/>
    </source>
</evidence>
<evidence type="ECO:0000313" key="1">
    <source>
        <dbReference type="EMBL" id="PQQ14367.1"/>
    </source>
</evidence>
<proteinExistence type="predicted"/>
<dbReference type="Proteomes" id="UP000250321">
    <property type="component" value="Unassembled WGS sequence"/>
</dbReference>
<name>A0A314Z8G7_PRUYE</name>
<dbReference type="AlphaFoldDB" id="A0A314Z8G7"/>
<reference evidence="1 2" key="1">
    <citation type="submission" date="2018-02" db="EMBL/GenBank/DDBJ databases">
        <title>Draft genome of wild Prunus yedoensis var. nudiflora.</title>
        <authorList>
            <person name="Baek S."/>
            <person name="Kim J.-H."/>
            <person name="Choi K."/>
            <person name="Kim G.-B."/>
            <person name="Cho A."/>
            <person name="Jang H."/>
            <person name="Shin C.-H."/>
            <person name="Yu H.-J."/>
            <person name="Mun J.-H."/>
        </authorList>
    </citation>
    <scope>NUCLEOTIDE SEQUENCE [LARGE SCALE GENOMIC DNA]</scope>
    <source>
        <strain evidence="2">cv. Jeju island</strain>
        <tissue evidence="1">Leaf</tissue>
    </source>
</reference>
<dbReference type="EMBL" id="PJQY01000261">
    <property type="protein sequence ID" value="PQQ14367.1"/>
    <property type="molecule type" value="Genomic_DNA"/>
</dbReference>
<gene>
    <name evidence="1" type="ORF">Pyn_38983</name>
</gene>